<reference evidence="2" key="1">
    <citation type="submission" date="2013-05" db="EMBL/GenBank/DDBJ databases">
        <title>A cohort of patients with chronic hepatitis B from Changzheng hospital, Shanghai, China.</title>
        <authorList>
            <person name="Pu R."/>
            <person name="Yin J."/>
            <person name="Cao G."/>
        </authorList>
    </citation>
    <scope>NUCLEOTIDE SEQUENCE</scope>
    <source>
        <strain evidence="2">1510</strain>
    </source>
</reference>
<name>U5JJJ5_HBV</name>
<dbReference type="SUPFAM" id="SSF47852">
    <property type="entry name" value="Hepatitis B viral capsid (hbcag)"/>
    <property type="match status" value="1"/>
</dbReference>
<dbReference type="Gene3D" id="1.10.4090.10">
    <property type="entry name" value="Viral capsid, core domain supefamily, Hepatitis B virus"/>
    <property type="match status" value="1"/>
</dbReference>
<feature type="non-terminal residue" evidence="2">
    <location>
        <position position="88"/>
    </location>
</feature>
<organism evidence="2">
    <name type="scientific">Hepatitis B virus</name>
    <name type="common">HBV</name>
    <dbReference type="NCBI Taxonomy" id="10407"/>
    <lineage>
        <taxon>Viruses</taxon>
        <taxon>Riboviria</taxon>
        <taxon>Pararnavirae</taxon>
        <taxon>Artverviricota</taxon>
        <taxon>Revtraviricetes</taxon>
        <taxon>Blubervirales</taxon>
        <taxon>Hepadnaviridae</taxon>
        <taxon>Orthohepadnavirus</taxon>
        <taxon>Orthohepadnavirus hominoidei</taxon>
    </lineage>
</organism>
<protein>
    <submittedName>
        <fullName evidence="2">Precore/core protein</fullName>
    </submittedName>
</protein>
<sequence>MELFHPCQIIPGSGPTVQPPNLGLGGLWGRDINPNKKFEPSGNLPPFLPSNFFPSIQNSPNTPPPLNREALNSPDHCSPHLTPFRQAI</sequence>
<dbReference type="EMBL" id="KF165182">
    <property type="protein sequence ID" value="AGP05874.1"/>
    <property type="molecule type" value="Genomic_DNA"/>
</dbReference>
<gene>
    <name evidence="2" type="primary">C</name>
</gene>
<evidence type="ECO:0000256" key="1">
    <source>
        <dbReference type="SAM" id="MobiDB-lite"/>
    </source>
</evidence>
<dbReference type="GO" id="GO:0005198">
    <property type="term" value="F:structural molecule activity"/>
    <property type="evidence" value="ECO:0007669"/>
    <property type="project" value="InterPro"/>
</dbReference>
<evidence type="ECO:0000313" key="2">
    <source>
        <dbReference type="EMBL" id="AGP05874.1"/>
    </source>
</evidence>
<organismHost>
    <name type="scientific">Homo sapiens</name>
    <name type="common">Human</name>
    <dbReference type="NCBI Taxonomy" id="9606"/>
</organismHost>
<dbReference type="InterPro" id="IPR036459">
    <property type="entry name" value="Viral_capsid_core_dom_sf_HBV"/>
</dbReference>
<accession>U5JJJ5</accession>
<dbReference type="Pfam" id="PF00906">
    <property type="entry name" value="Hepatitis_core"/>
    <property type="match status" value="1"/>
</dbReference>
<organismHost>
    <name type="scientific">Pan troglodytes</name>
    <name type="common">Chimpanzee</name>
    <dbReference type="NCBI Taxonomy" id="9598"/>
</organismHost>
<feature type="region of interest" description="Disordered" evidence="1">
    <location>
        <begin position="55"/>
        <end position="88"/>
    </location>
</feature>
<proteinExistence type="predicted"/>
<dbReference type="InterPro" id="IPR002006">
    <property type="entry name" value="Hepatitis_core"/>
</dbReference>